<dbReference type="PANTHER" id="PTHR42280:SF1">
    <property type="entry name" value="CITG FAMILY PROTEIN"/>
    <property type="match status" value="1"/>
</dbReference>
<comment type="caution">
    <text evidence="1">The sequence shown here is derived from an EMBL/GenBank/DDBJ whole genome shotgun (WGS) entry which is preliminary data.</text>
</comment>
<sequence>MNRRRRRPDPAAIEAAFRDACRTEVETLKPGNVHRFAPGHGMTIDTFLDAAAAAAPMIARPGASVGERISAATKASFETVGVNANLGIVLLCAPLAAAAETIGVPAEPARRSEVVVALRSAVASVLAHLDAEDARLAFAAIALANPGGLGARSDADVRSPPKIGLVEAMALAADVDLVARQFRDGFREIFEVGLPAGDSAGYGEECNLGDPAALAVYLAFASRFADSHIARKYGLETAEACRKRFETFSNALNGIADPEKRLAAALAFDAALKRDGRNPGTSADLTVATLFVRNLAEAPAG</sequence>
<dbReference type="Pfam" id="PF01874">
    <property type="entry name" value="CitG"/>
    <property type="match status" value="1"/>
</dbReference>
<keyword evidence="2" id="KW-1185">Reference proteome</keyword>
<dbReference type="RefSeq" id="WP_233719324.1">
    <property type="nucleotide sequence ID" value="NZ_JAJUWU010000008.1"/>
</dbReference>
<dbReference type="GO" id="GO:0005524">
    <property type="term" value="F:ATP binding"/>
    <property type="evidence" value="ECO:0007669"/>
    <property type="project" value="InterPro"/>
</dbReference>
<dbReference type="EMBL" id="JAJUWU010000008">
    <property type="protein sequence ID" value="MCE7028159.1"/>
    <property type="molecule type" value="Genomic_DNA"/>
</dbReference>
<reference evidence="1" key="1">
    <citation type="submission" date="2022-01" db="EMBL/GenBank/DDBJ databases">
        <title>Jiella avicenniae sp. nov., a novel endophytic bacterium isolated from bark of Avicennia marina.</title>
        <authorList>
            <person name="Tuo L."/>
        </authorList>
    </citation>
    <scope>NUCLEOTIDE SEQUENCE</scope>
    <source>
        <strain evidence="1">CBK1P-4</strain>
    </source>
</reference>
<dbReference type="AlphaFoldDB" id="A0A9X1P1P7"/>
<organism evidence="1 2">
    <name type="scientific">Jiella avicenniae</name>
    <dbReference type="NCBI Taxonomy" id="2907202"/>
    <lineage>
        <taxon>Bacteria</taxon>
        <taxon>Pseudomonadati</taxon>
        <taxon>Pseudomonadota</taxon>
        <taxon>Alphaproteobacteria</taxon>
        <taxon>Hyphomicrobiales</taxon>
        <taxon>Aurantimonadaceae</taxon>
        <taxon>Jiella</taxon>
    </lineage>
</organism>
<dbReference type="Proteomes" id="UP001139035">
    <property type="component" value="Unassembled WGS sequence"/>
</dbReference>
<evidence type="ECO:0000313" key="2">
    <source>
        <dbReference type="Proteomes" id="UP001139035"/>
    </source>
</evidence>
<dbReference type="Gene3D" id="1.10.4200.10">
    <property type="entry name" value="Triphosphoribosyl-dephospho-CoA protein"/>
    <property type="match status" value="1"/>
</dbReference>
<protein>
    <submittedName>
        <fullName evidence="1">Triphosphoribosyl-dephospho-CoA synthase</fullName>
    </submittedName>
</protein>
<evidence type="ECO:0000313" key="1">
    <source>
        <dbReference type="EMBL" id="MCE7028159.1"/>
    </source>
</evidence>
<name>A0A9X1P1P7_9HYPH</name>
<dbReference type="PANTHER" id="PTHR42280">
    <property type="entry name" value="CITG FAMILY PROTEIN"/>
    <property type="match status" value="1"/>
</dbReference>
<gene>
    <name evidence="1" type="ORF">LZD57_09180</name>
</gene>
<dbReference type="InterPro" id="IPR002736">
    <property type="entry name" value="CitG"/>
</dbReference>
<proteinExistence type="predicted"/>
<dbReference type="GO" id="GO:0046917">
    <property type="term" value="F:triphosphoribosyl-dephospho-CoA synthase activity"/>
    <property type="evidence" value="ECO:0007669"/>
    <property type="project" value="InterPro"/>
</dbReference>
<accession>A0A9X1P1P7</accession>